<dbReference type="PANTHER" id="PTHR28336">
    <property type="entry name" value="BA1-643"/>
    <property type="match status" value="1"/>
</dbReference>
<keyword evidence="4" id="KW-1185">Reference proteome</keyword>
<dbReference type="Proteomes" id="UP000828390">
    <property type="component" value="Unassembled WGS sequence"/>
</dbReference>
<comment type="caution">
    <text evidence="3">The sequence shown here is derived from an EMBL/GenBank/DDBJ whole genome shotgun (WGS) entry which is preliminary data.</text>
</comment>
<dbReference type="PANTHER" id="PTHR28336:SF3">
    <property type="entry name" value="CHROMOSOME 11 C6ORF62 HOMOLOG"/>
    <property type="match status" value="1"/>
</dbReference>
<dbReference type="AlphaFoldDB" id="A0A9D4BSW4"/>
<evidence type="ECO:0000256" key="2">
    <source>
        <dbReference type="SAM" id="MobiDB-lite"/>
    </source>
</evidence>
<gene>
    <name evidence="3" type="ORF">DPMN_079323</name>
</gene>
<proteinExistence type="predicted"/>
<feature type="coiled-coil region" evidence="1">
    <location>
        <begin position="55"/>
        <end position="82"/>
    </location>
</feature>
<dbReference type="OrthoDB" id="10660325at2759"/>
<sequence length="718" mass="81368">MADVKAIQILDGNIAKFKALPAPPEDDDKFESYKDNLEKLIKMAVSDVTQISDYAERILQRLRELRDRIPEEIRRIKEVVEKKVQQQTKEFKERPMSGDCVPGRYLRQLQSIQKIATNTKHLMDSRLAELISETERLFAKIKDGVSLTMEDMDFLKGCTDAWVNSKSKSFEDEKRDKEREEEQKKRFEEEEKDREEKRRIAEQKAEEQRKKQLEEEKRMEIERRIAQEKADEEARRRDPNNWKTVIYKDKVDDLKSPSNGIKAAVSFADNEMYEEDIQCLASDDLDGYKAVLGKEEKAVSRIISINAKKGNLGAEIPIRVFIPHVTSDNKAEEVVIKHSINGCKWVTKEVLQATENVHKSCGAYDVTLAGVELRDVTSCRLVAVTRPAVQTVTVNKQEALIGSDVDSSVQVLIEEGTFQDSSSIELKVHPIRLVDRDACMLNDKQWTQVQSSTSMVSMTCASPPARHIKVAFSDVHQLGSKSADRRVHLCQTDDSDWKLADFEYRASIGTTLLLLPPNRMAYRVVDIGISGGMSDKDVLKVIATFQTANGTAAKLIFRQKRENPKIATLLVSESHLVDENIAQLKSSGYDFGPEPSKEVCLSEGQTMNISSEGCVDLRQVDQDKLNHTFFAYMNPVNLRLSIAYQKDFRALRASGEPYDGYIVVTLKSEAGEPLDTVRLGMSFEGIQERDYGGMYTARSDKLNPSKAKPLTKPQPRKK</sequence>
<protein>
    <submittedName>
        <fullName evidence="3">Uncharacterized protein</fullName>
    </submittedName>
</protein>
<feature type="region of interest" description="Disordered" evidence="2">
    <location>
        <begin position="166"/>
        <end position="216"/>
    </location>
</feature>
<evidence type="ECO:0000313" key="3">
    <source>
        <dbReference type="EMBL" id="KAH3704267.1"/>
    </source>
</evidence>
<accession>A0A9D4BSW4</accession>
<organism evidence="3 4">
    <name type="scientific">Dreissena polymorpha</name>
    <name type="common">Zebra mussel</name>
    <name type="synonym">Mytilus polymorpha</name>
    <dbReference type="NCBI Taxonomy" id="45954"/>
    <lineage>
        <taxon>Eukaryota</taxon>
        <taxon>Metazoa</taxon>
        <taxon>Spiralia</taxon>
        <taxon>Lophotrochozoa</taxon>
        <taxon>Mollusca</taxon>
        <taxon>Bivalvia</taxon>
        <taxon>Autobranchia</taxon>
        <taxon>Heteroconchia</taxon>
        <taxon>Euheterodonta</taxon>
        <taxon>Imparidentia</taxon>
        <taxon>Neoheterodontei</taxon>
        <taxon>Myida</taxon>
        <taxon>Dreissenoidea</taxon>
        <taxon>Dreissenidae</taxon>
        <taxon>Dreissena</taxon>
    </lineage>
</organism>
<dbReference type="EMBL" id="JAIWYP010000015">
    <property type="protein sequence ID" value="KAH3704267.1"/>
    <property type="molecule type" value="Genomic_DNA"/>
</dbReference>
<evidence type="ECO:0000256" key="1">
    <source>
        <dbReference type="SAM" id="Coils"/>
    </source>
</evidence>
<evidence type="ECO:0000313" key="4">
    <source>
        <dbReference type="Proteomes" id="UP000828390"/>
    </source>
</evidence>
<keyword evidence="1" id="KW-0175">Coiled coil</keyword>
<feature type="region of interest" description="Disordered" evidence="2">
    <location>
        <begin position="694"/>
        <end position="718"/>
    </location>
</feature>
<reference evidence="3" key="1">
    <citation type="journal article" date="2019" name="bioRxiv">
        <title>The Genome of the Zebra Mussel, Dreissena polymorpha: A Resource for Invasive Species Research.</title>
        <authorList>
            <person name="McCartney M.A."/>
            <person name="Auch B."/>
            <person name="Kono T."/>
            <person name="Mallez S."/>
            <person name="Zhang Y."/>
            <person name="Obille A."/>
            <person name="Becker A."/>
            <person name="Abrahante J.E."/>
            <person name="Garbe J."/>
            <person name="Badalamenti J.P."/>
            <person name="Herman A."/>
            <person name="Mangelson H."/>
            <person name="Liachko I."/>
            <person name="Sullivan S."/>
            <person name="Sone E.D."/>
            <person name="Koren S."/>
            <person name="Silverstein K.A.T."/>
            <person name="Beckman K.B."/>
            <person name="Gohl D.M."/>
        </authorList>
    </citation>
    <scope>NUCLEOTIDE SEQUENCE</scope>
    <source>
        <strain evidence="3">Duluth1</strain>
        <tissue evidence="3">Whole animal</tissue>
    </source>
</reference>
<feature type="compositionally biased region" description="Basic and acidic residues" evidence="2">
    <location>
        <begin position="168"/>
        <end position="216"/>
    </location>
</feature>
<reference evidence="3" key="2">
    <citation type="submission" date="2020-11" db="EMBL/GenBank/DDBJ databases">
        <authorList>
            <person name="McCartney M.A."/>
            <person name="Auch B."/>
            <person name="Kono T."/>
            <person name="Mallez S."/>
            <person name="Becker A."/>
            <person name="Gohl D.M."/>
            <person name="Silverstein K.A.T."/>
            <person name="Koren S."/>
            <person name="Bechman K.B."/>
            <person name="Herman A."/>
            <person name="Abrahante J.E."/>
            <person name="Garbe J."/>
        </authorList>
    </citation>
    <scope>NUCLEOTIDE SEQUENCE</scope>
    <source>
        <strain evidence="3">Duluth1</strain>
        <tissue evidence="3">Whole animal</tissue>
    </source>
</reference>
<name>A0A9D4BSW4_DREPO</name>